<keyword evidence="9 14" id="KW-1133">Transmembrane helix</keyword>
<dbReference type="GO" id="GO:0005789">
    <property type="term" value="C:endoplasmic reticulum membrane"/>
    <property type="evidence" value="ECO:0007669"/>
    <property type="project" value="UniProtKB-SubCell"/>
</dbReference>
<evidence type="ECO:0000256" key="14">
    <source>
        <dbReference type="RuleBase" id="RU364047"/>
    </source>
</evidence>
<evidence type="ECO:0000256" key="4">
    <source>
        <dbReference type="ARBA" id="ARBA00015561"/>
    </source>
</evidence>
<comment type="similarity">
    <text evidence="13">Belongs to the glycosyltransferase ALG3 family.</text>
</comment>
<evidence type="ECO:0000256" key="11">
    <source>
        <dbReference type="ARBA" id="ARBA00044743"/>
    </source>
</evidence>
<accession>A0A8X7NFY7</accession>
<evidence type="ECO:0000256" key="7">
    <source>
        <dbReference type="ARBA" id="ARBA00022692"/>
    </source>
</evidence>
<evidence type="ECO:0000256" key="12">
    <source>
        <dbReference type="ARBA" id="ARBA00049506"/>
    </source>
</evidence>
<dbReference type="Pfam" id="PF05208">
    <property type="entry name" value="ALG3"/>
    <property type="match status" value="1"/>
</dbReference>
<evidence type="ECO:0000313" key="16">
    <source>
        <dbReference type="Proteomes" id="UP000590412"/>
    </source>
</evidence>
<reference evidence="15" key="1">
    <citation type="submission" date="2020-03" db="EMBL/GenBank/DDBJ databases">
        <title>FDA dAtabase for Regulatory Grade micrObial Sequences (FDA-ARGOS): Supporting development and validation of Infectious Disease Dx tests.</title>
        <authorList>
            <person name="Campos J."/>
            <person name="Goldberg B."/>
            <person name="Tallon L."/>
            <person name="Sadzewicz L."/>
            <person name="Vavikolanu K."/>
            <person name="Mehta A."/>
            <person name="Aluvathingal J."/>
            <person name="Nadendla S."/>
            <person name="Nandy P."/>
            <person name="Geyer C."/>
            <person name="Yan Y."/>
            <person name="Sichtig H."/>
        </authorList>
    </citation>
    <scope>NUCLEOTIDE SEQUENCE [LARGE SCALE GENOMIC DNA]</scope>
    <source>
        <strain evidence="15">FDAARGOS_652</strain>
    </source>
</reference>
<feature type="transmembrane region" description="Helical" evidence="14">
    <location>
        <begin position="42"/>
        <end position="59"/>
    </location>
</feature>
<dbReference type="EC" id="2.4.1.258" evidence="3 14"/>
<keyword evidence="6 14" id="KW-0808">Transferase</keyword>
<gene>
    <name evidence="15" type="ORF">FOB60_005097</name>
</gene>
<keyword evidence="7 14" id="KW-0812">Transmembrane</keyword>
<feature type="transmembrane region" description="Helical" evidence="14">
    <location>
        <begin position="437"/>
        <end position="461"/>
    </location>
</feature>
<feature type="transmembrane region" description="Helical" evidence="14">
    <location>
        <begin position="123"/>
        <end position="143"/>
    </location>
</feature>
<comment type="subcellular location">
    <subcellularLocation>
        <location evidence="1 14">Endoplasmic reticulum membrane</location>
        <topology evidence="1 14">Multi-pass membrane protein</topology>
    </subcellularLocation>
</comment>
<evidence type="ECO:0000256" key="2">
    <source>
        <dbReference type="ARBA" id="ARBA00004922"/>
    </source>
</evidence>
<feature type="transmembrane region" description="Helical" evidence="14">
    <location>
        <begin position="285"/>
        <end position="304"/>
    </location>
</feature>
<name>A0A8X7NFY7_CANPA</name>
<evidence type="ECO:0000256" key="8">
    <source>
        <dbReference type="ARBA" id="ARBA00022824"/>
    </source>
</evidence>
<feature type="transmembrane region" description="Helical" evidence="14">
    <location>
        <begin position="163"/>
        <end position="184"/>
    </location>
</feature>
<dbReference type="OrthoDB" id="20028at2759"/>
<organism evidence="15 16">
    <name type="scientific">Candida parapsilosis</name>
    <name type="common">Yeast</name>
    <dbReference type="NCBI Taxonomy" id="5480"/>
    <lineage>
        <taxon>Eukaryota</taxon>
        <taxon>Fungi</taxon>
        <taxon>Dikarya</taxon>
        <taxon>Ascomycota</taxon>
        <taxon>Saccharomycotina</taxon>
        <taxon>Pichiomycetes</taxon>
        <taxon>Debaryomycetaceae</taxon>
        <taxon>Candida/Lodderomyces clade</taxon>
        <taxon>Candida</taxon>
    </lineage>
</organism>
<dbReference type="EMBL" id="JABWAB010000009">
    <property type="protein sequence ID" value="KAF6045525.1"/>
    <property type="molecule type" value="Genomic_DNA"/>
</dbReference>
<dbReference type="GO" id="GO:0052925">
    <property type="term" value="F:dol-P-Man:Man(5)GlcNAc(2)-PP-Dol alpha-1,3-mannosyltransferase activity"/>
    <property type="evidence" value="ECO:0007669"/>
    <property type="project" value="UniProtKB-EC"/>
</dbReference>
<keyword evidence="5 14" id="KW-0328">Glycosyltransferase</keyword>
<dbReference type="PANTHER" id="PTHR12646:SF0">
    <property type="entry name" value="DOL-P-MAN:MAN(5)GLCNAC(2)-PP-DOL ALPHA-1,3-MANNOSYLTRANSFERASE"/>
    <property type="match status" value="1"/>
</dbReference>
<comment type="catalytic activity">
    <reaction evidence="12 14">
        <text>an alpha-D-Man-(1-&gt;2)-alpha-D-Man-(1-&gt;2)-alpha-D-Man-(1-&gt;3)-[alpha-D-Man-(1-&gt;6)]-beta-D-Man-(1-&gt;4)-beta-D-GlcNAc-(1-&gt;4)-alpha-D-GlcNAc-diphospho-di-trans,poly-cis-dolichol + a di-trans,poly-cis-dolichyl beta-D-mannosyl phosphate = an alpha-D-Man-(1-&gt;2)-alpha-D-Man-(1-&gt;2)-alpha-D-Man-(1-&gt;3)-[alpha-D-Man-(1-&gt;3)-alpha-D-Man-(1-&gt;6)]-beta-D-Man-(1-&gt;4)-beta-D-GlcNAc-(1-&gt;4)-alpha-D-GlcNAc-diphospho-di-trans,poly-cis-dolichol + a di-trans,poly-cis-dolichyl phosphate + H(+)</text>
        <dbReference type="Rhea" id="RHEA:29527"/>
        <dbReference type="Rhea" id="RHEA-COMP:19498"/>
        <dbReference type="Rhea" id="RHEA-COMP:19501"/>
        <dbReference type="Rhea" id="RHEA-COMP:19516"/>
        <dbReference type="Rhea" id="RHEA-COMP:19517"/>
        <dbReference type="ChEBI" id="CHEBI:15378"/>
        <dbReference type="ChEBI" id="CHEBI:57683"/>
        <dbReference type="ChEBI" id="CHEBI:58211"/>
        <dbReference type="ChEBI" id="CHEBI:132515"/>
        <dbReference type="ChEBI" id="CHEBI:132516"/>
        <dbReference type="EC" id="2.4.1.258"/>
    </reaction>
    <physiologicalReaction direction="left-to-right" evidence="12 14">
        <dbReference type="Rhea" id="RHEA:29528"/>
    </physiologicalReaction>
</comment>
<dbReference type="PANTHER" id="PTHR12646">
    <property type="entry name" value="NOT56 - RELATED"/>
    <property type="match status" value="1"/>
</dbReference>
<feature type="transmembrane region" description="Helical" evidence="14">
    <location>
        <begin position="263"/>
        <end position="278"/>
    </location>
</feature>
<dbReference type="Proteomes" id="UP000590412">
    <property type="component" value="Unassembled WGS sequence"/>
</dbReference>
<proteinExistence type="inferred from homology"/>
<protein>
    <recommendedName>
        <fullName evidence="4 14">Dol-P-Man:Man(5)GlcNAc(2)-PP-Dol alpha-1,3-mannosyltransferase</fullName>
        <ecNumber evidence="3 14">2.4.1.258</ecNumber>
    </recommendedName>
    <alternativeName>
        <fullName evidence="14">Dol-P-Man-dependent alpha(1-3)-mannosyltransferase</fullName>
    </alternativeName>
</protein>
<feature type="transmembrane region" description="Helical" evidence="14">
    <location>
        <begin position="352"/>
        <end position="373"/>
    </location>
</feature>
<evidence type="ECO:0000256" key="10">
    <source>
        <dbReference type="ARBA" id="ARBA00023136"/>
    </source>
</evidence>
<evidence type="ECO:0000313" key="15">
    <source>
        <dbReference type="EMBL" id="KAF6045525.1"/>
    </source>
</evidence>
<dbReference type="AlphaFoldDB" id="A0A8X7NFY7"/>
<feature type="transmembrane region" description="Helical" evidence="14">
    <location>
        <begin position="468"/>
        <end position="492"/>
    </location>
</feature>
<comment type="function">
    <text evidence="11 14">Dol-P-Man:Man(5)GlcNAc(2)-PP-Dol alpha-1,3-mannosyltransferase that operates in the biosynthetic pathway of dolichol-linked oligosaccharides, the glycan precursors employed in protein asparagine (N)-glycosylation. The assembly of dolichol-linked oligosaccharides begins on the cytosolic side of the endoplasmic reticulum membrane and finishes in its lumen. The sequential addition of sugars to dolichol pyrophosphate produces dolichol-linked oligosaccharides containing fourteen sugars, including two GlcNAcs, nine mannoses and three glucoses. Once assembled, the oligosaccharide is transferred from the lipid to nascent proteins by oligosaccharyltransferases. In the lumen of the endoplasmic reticulum, adds the first dolichyl beta-D-mannosyl phosphate derived mannose in an alpha-1,3 linkage to Man(5)GlcNAc(2)-PP-dolichol to produce Man(6)GlcNAc(2)-PP-dolichol.</text>
</comment>
<evidence type="ECO:0000256" key="3">
    <source>
        <dbReference type="ARBA" id="ARBA00011964"/>
    </source>
</evidence>
<keyword evidence="10 14" id="KW-0472">Membrane</keyword>
<dbReference type="GO" id="GO:0006488">
    <property type="term" value="P:dolichol-linked oligosaccharide biosynthetic process"/>
    <property type="evidence" value="ECO:0007669"/>
    <property type="project" value="EnsemblFungi"/>
</dbReference>
<evidence type="ECO:0000256" key="1">
    <source>
        <dbReference type="ARBA" id="ARBA00004477"/>
    </source>
</evidence>
<keyword evidence="8 14" id="KW-0256">Endoplasmic reticulum</keyword>
<dbReference type="InterPro" id="IPR007873">
    <property type="entry name" value="Glycosyltransferase_ALG3"/>
</dbReference>
<evidence type="ECO:0000256" key="9">
    <source>
        <dbReference type="ARBA" id="ARBA00022989"/>
    </source>
</evidence>
<evidence type="ECO:0000256" key="13">
    <source>
        <dbReference type="ARBA" id="ARBA00093457"/>
    </source>
</evidence>
<sequence>MPPTTTTSSTSDQRPQFTLINVIKDIYNGIIALVINPLATRITYPLIACIASIITKIIIKKVSYTEIDYTTYLQQIDKVNAGELNYANIYGDSGPIVYPAGFVTVYQYIQWLCGDNVEQAQYVFGYCFTATVALACFVYAQIWDLAPWPIYLFLASRRLLSIYVLRMFNDCWTTICMVGVVLLLQQAAAFKEVDKKREIAVVGEQKKSGGGSDEGKKNKNNKNGEEKVVREVVKGSPWLDISFLLTIIAADLYSIAISIKMNALLYMPAFLIITYFLNDENLIKFIIVVTIIPLVQILVGWRFLLLMFDDELARTIRWNYITHAFNFGRQFLYKWTVNWKFLPETIFTSPQFRHILLVLHIVILGIFTFTRFLNSKIIGKTIPQLIKDAFIPRSTISPQNVFLNKLIAPQLIFYIMAITNLIGILCSRSLHYQFLAWYAWTLPALLHLNFPVYVGVPIWFVHEWCWNVFPATALSSAVLVTVLISILVASWWNFEAWFPKHSTLKEYDDFVKQQESEGKKLSSKKNE</sequence>
<evidence type="ECO:0000256" key="5">
    <source>
        <dbReference type="ARBA" id="ARBA00022676"/>
    </source>
</evidence>
<comment type="pathway">
    <text evidence="2 14">Protein modification; protein glycosylation.</text>
</comment>
<evidence type="ECO:0000256" key="6">
    <source>
        <dbReference type="ARBA" id="ARBA00022679"/>
    </source>
</evidence>
<feature type="transmembrane region" description="Helical" evidence="14">
    <location>
        <begin position="411"/>
        <end position="431"/>
    </location>
</feature>
<comment type="caution">
    <text evidence="15">The sequence shown here is derived from an EMBL/GenBank/DDBJ whole genome shotgun (WGS) entry which is preliminary data.</text>
</comment>